<feature type="transmembrane region" description="Helical" evidence="7">
    <location>
        <begin position="211"/>
        <end position="234"/>
    </location>
</feature>
<proteinExistence type="inferred from homology"/>
<evidence type="ECO:0000256" key="4">
    <source>
        <dbReference type="ARBA" id="ARBA00023136"/>
    </source>
</evidence>
<dbReference type="InterPro" id="IPR052337">
    <property type="entry name" value="SAT4-like"/>
</dbReference>
<feature type="region of interest" description="Disordered" evidence="6">
    <location>
        <begin position="302"/>
        <end position="349"/>
    </location>
</feature>
<feature type="region of interest" description="Disordered" evidence="6">
    <location>
        <begin position="244"/>
        <end position="277"/>
    </location>
</feature>
<dbReference type="PANTHER" id="PTHR33048">
    <property type="entry name" value="PTH11-LIKE INTEGRAL MEMBRANE PROTEIN (AFU_ORTHOLOGUE AFUA_5G11245)"/>
    <property type="match status" value="1"/>
</dbReference>
<name>A0AAD5RNW9_9PEZI</name>
<dbReference type="Pfam" id="PF20684">
    <property type="entry name" value="Fung_rhodopsin"/>
    <property type="match status" value="1"/>
</dbReference>
<evidence type="ECO:0000256" key="2">
    <source>
        <dbReference type="ARBA" id="ARBA00022692"/>
    </source>
</evidence>
<dbReference type="EMBL" id="JAKWBI020000216">
    <property type="protein sequence ID" value="KAJ2898827.1"/>
    <property type="molecule type" value="Genomic_DNA"/>
</dbReference>
<evidence type="ECO:0000256" key="6">
    <source>
        <dbReference type="SAM" id="MobiDB-lite"/>
    </source>
</evidence>
<comment type="caution">
    <text evidence="9">The sequence shown here is derived from an EMBL/GenBank/DDBJ whole genome shotgun (WGS) entry which is preliminary data.</text>
</comment>
<sequence>MDVVFEPIPTLGIVKAHLVINCVLVFFAVLVVAARIWARHRSGAELWWDDYLVIIALLLVSYELIFAVCISTVKLSMMLFYLRVFVNRGLRLATQCAMAFVGTWTVGNILQVFLICRPFRSTYDPTVAGTCGNQVASFIAIGVFNVVTDVLILSLPMSTVWSLKMRTPVKIGITVVFLFGLLTSVVAIIRIVALTKLDLTNITGTMVDADFWSTFEINIAIVCVCLPMLGPLWAGCTARLKTSQGGTGGTPSGYGTGSKQFHRLEGGSGVEGGGTSSNGAGVSYQMNHLYASNRDVEYQVGAGKHHDAADTKEDGGSLSGSETALAPDPPLPSKSIKVSTKWTVSSQRI</sequence>
<feature type="domain" description="Rhodopsin" evidence="8">
    <location>
        <begin position="62"/>
        <end position="233"/>
    </location>
</feature>
<evidence type="ECO:0000256" key="7">
    <source>
        <dbReference type="SAM" id="Phobius"/>
    </source>
</evidence>
<feature type="transmembrane region" description="Helical" evidence="7">
    <location>
        <begin position="50"/>
        <end position="71"/>
    </location>
</feature>
<evidence type="ECO:0000313" key="9">
    <source>
        <dbReference type="EMBL" id="KAJ2898827.1"/>
    </source>
</evidence>
<feature type="compositionally biased region" description="Polar residues" evidence="6">
    <location>
        <begin position="336"/>
        <end position="349"/>
    </location>
</feature>
<keyword evidence="10" id="KW-1185">Reference proteome</keyword>
<reference evidence="9" key="1">
    <citation type="submission" date="2022-07" db="EMBL/GenBank/DDBJ databases">
        <title>Draft genome sequence of Zalerion maritima ATCC 34329, a (micro)plastics degrading marine fungus.</title>
        <authorList>
            <person name="Paco A."/>
            <person name="Goncalves M.F.M."/>
            <person name="Rocha-Santos T.A.P."/>
            <person name="Alves A."/>
        </authorList>
    </citation>
    <scope>NUCLEOTIDE SEQUENCE</scope>
    <source>
        <strain evidence="9">ATCC 34329</strain>
    </source>
</reference>
<accession>A0AAD5RNW9</accession>
<organism evidence="9 10">
    <name type="scientific">Zalerion maritima</name>
    <dbReference type="NCBI Taxonomy" id="339359"/>
    <lineage>
        <taxon>Eukaryota</taxon>
        <taxon>Fungi</taxon>
        <taxon>Dikarya</taxon>
        <taxon>Ascomycota</taxon>
        <taxon>Pezizomycotina</taxon>
        <taxon>Sordariomycetes</taxon>
        <taxon>Lulworthiomycetidae</taxon>
        <taxon>Lulworthiales</taxon>
        <taxon>Lulworthiaceae</taxon>
        <taxon>Zalerion</taxon>
    </lineage>
</organism>
<feature type="transmembrane region" description="Helical" evidence="7">
    <location>
        <begin position="135"/>
        <end position="157"/>
    </location>
</feature>
<evidence type="ECO:0000256" key="1">
    <source>
        <dbReference type="ARBA" id="ARBA00004141"/>
    </source>
</evidence>
<feature type="transmembrane region" description="Helical" evidence="7">
    <location>
        <begin position="169"/>
        <end position="191"/>
    </location>
</feature>
<keyword evidence="2 7" id="KW-0812">Transmembrane</keyword>
<comment type="subcellular location">
    <subcellularLocation>
        <location evidence="1">Membrane</location>
        <topology evidence="1">Multi-pass membrane protein</topology>
    </subcellularLocation>
</comment>
<feature type="transmembrane region" description="Helical" evidence="7">
    <location>
        <begin position="18"/>
        <end position="38"/>
    </location>
</feature>
<feature type="compositionally biased region" description="Gly residues" evidence="6">
    <location>
        <begin position="245"/>
        <end position="256"/>
    </location>
</feature>
<protein>
    <recommendedName>
        <fullName evidence="8">Rhodopsin domain-containing protein</fullName>
    </recommendedName>
</protein>
<keyword evidence="4 7" id="KW-0472">Membrane</keyword>
<gene>
    <name evidence="9" type="ORF">MKZ38_003647</name>
</gene>
<dbReference type="AlphaFoldDB" id="A0AAD5RNW9"/>
<evidence type="ECO:0000256" key="3">
    <source>
        <dbReference type="ARBA" id="ARBA00022989"/>
    </source>
</evidence>
<evidence type="ECO:0000313" key="10">
    <source>
        <dbReference type="Proteomes" id="UP001201980"/>
    </source>
</evidence>
<dbReference type="Proteomes" id="UP001201980">
    <property type="component" value="Unassembled WGS sequence"/>
</dbReference>
<feature type="compositionally biased region" description="Gly residues" evidence="6">
    <location>
        <begin position="266"/>
        <end position="276"/>
    </location>
</feature>
<dbReference type="GO" id="GO:0016020">
    <property type="term" value="C:membrane"/>
    <property type="evidence" value="ECO:0007669"/>
    <property type="project" value="UniProtKB-SubCell"/>
</dbReference>
<keyword evidence="3 7" id="KW-1133">Transmembrane helix</keyword>
<dbReference type="InterPro" id="IPR049326">
    <property type="entry name" value="Rhodopsin_dom_fungi"/>
</dbReference>
<evidence type="ECO:0000259" key="8">
    <source>
        <dbReference type="Pfam" id="PF20684"/>
    </source>
</evidence>
<feature type="transmembrane region" description="Helical" evidence="7">
    <location>
        <begin position="92"/>
        <end position="115"/>
    </location>
</feature>
<feature type="compositionally biased region" description="Basic and acidic residues" evidence="6">
    <location>
        <begin position="304"/>
        <end position="315"/>
    </location>
</feature>
<comment type="similarity">
    <text evidence="5">Belongs to the SAT4 family.</text>
</comment>
<dbReference type="PANTHER" id="PTHR33048:SF161">
    <property type="entry name" value="INTEGRAL MEMBRANE PROTEIN"/>
    <property type="match status" value="1"/>
</dbReference>
<evidence type="ECO:0000256" key="5">
    <source>
        <dbReference type="ARBA" id="ARBA00038359"/>
    </source>
</evidence>